<evidence type="ECO:0000313" key="1">
    <source>
        <dbReference type="EMBL" id="MQY44540.1"/>
    </source>
</evidence>
<evidence type="ECO:0000313" key="2">
    <source>
        <dbReference type="Proteomes" id="UP000435138"/>
    </source>
</evidence>
<name>A0A6A8A4R4_9HYPH</name>
<organism evidence="1 2">
    <name type="scientific">Endobacterium cereale</name>
    <dbReference type="NCBI Taxonomy" id="2663029"/>
    <lineage>
        <taxon>Bacteria</taxon>
        <taxon>Pseudomonadati</taxon>
        <taxon>Pseudomonadota</taxon>
        <taxon>Alphaproteobacteria</taxon>
        <taxon>Hyphomicrobiales</taxon>
        <taxon>Rhizobiaceae</taxon>
        <taxon>Endobacterium</taxon>
    </lineage>
</organism>
<protein>
    <submittedName>
        <fullName evidence="1">Uncharacterized protein</fullName>
    </submittedName>
</protein>
<comment type="caution">
    <text evidence="1">The sequence shown here is derived from an EMBL/GenBank/DDBJ whole genome shotgun (WGS) entry which is preliminary data.</text>
</comment>
<sequence>MNLTHISLNTEWAEAFGFVIKLEYGFPDIEQPELEIFRDSEEARANDWRIYGVPSKAETDFAEHVKFSEPGTVRYVPLGISVLRIEFVRCYHSIYDYPRGGPTVVPRYDFIVTEFA</sequence>
<proteinExistence type="predicted"/>
<dbReference type="AlphaFoldDB" id="A0A6A8A4R4"/>
<gene>
    <name evidence="1" type="ORF">GAO09_00430</name>
</gene>
<dbReference type="EMBL" id="WIXI01000022">
    <property type="protein sequence ID" value="MQY44540.1"/>
    <property type="molecule type" value="Genomic_DNA"/>
</dbReference>
<keyword evidence="2" id="KW-1185">Reference proteome</keyword>
<reference evidence="1 2" key="1">
    <citation type="submission" date="2019-11" db="EMBL/GenBank/DDBJ databases">
        <title>Genome analysis of Rhizobacterium cereale a novel genus and species isolated from maize roots in North Spain.</title>
        <authorList>
            <person name="Menendez E."/>
            <person name="Flores-Felix J.D."/>
            <person name="Ramirez-Bahena M.-H."/>
            <person name="Igual J.M."/>
            <person name="Garcia-Fraile P."/>
            <person name="Peix A."/>
            <person name="Velazquez E."/>
        </authorList>
    </citation>
    <scope>NUCLEOTIDE SEQUENCE [LARGE SCALE GENOMIC DNA]</scope>
    <source>
        <strain evidence="1 2">RZME27</strain>
    </source>
</reference>
<dbReference type="RefSeq" id="WP_153352112.1">
    <property type="nucleotide sequence ID" value="NZ_JAYKOO010000001.1"/>
</dbReference>
<dbReference type="Proteomes" id="UP000435138">
    <property type="component" value="Unassembled WGS sequence"/>
</dbReference>
<accession>A0A6A8A4R4</accession>